<feature type="chain" id="PRO_5039278422" description="NlpC/P60 domain-containing protein" evidence="5">
    <location>
        <begin position="43"/>
        <end position="220"/>
    </location>
</feature>
<dbReference type="EMBL" id="BJZS01000116">
    <property type="protein sequence ID" value="GEO97289.1"/>
    <property type="molecule type" value="Genomic_DNA"/>
</dbReference>
<dbReference type="AlphaFoldDB" id="A0A512IHV1"/>
<feature type="domain" description="NlpC/P60" evidence="6">
    <location>
        <begin position="108"/>
        <end position="220"/>
    </location>
</feature>
<keyword evidence="3" id="KW-0378">Hydrolase</keyword>
<sequence>MTIFKRRTARHRAETTSHLVRTTTIAAAAGAALIGSIAPAQAYAEVPADTATAYSAPASALTTYSSTAPQAVVAPQAVSTASTQAPAAPEQNASAATVSTQSADITEITGASGIVGTAMQGAGTGYVWGGTAFGAWDCSGFTKWAYAQNGIEIPRTSFQQIAAATPTATPQPGDLVSQNGGAHIGIYIGGGKMISALNPTQGTFVHPVNAMPVDGYYTYR</sequence>
<dbReference type="GO" id="GO:0008234">
    <property type="term" value="F:cysteine-type peptidase activity"/>
    <property type="evidence" value="ECO:0007669"/>
    <property type="project" value="UniProtKB-KW"/>
</dbReference>
<dbReference type="Gene3D" id="3.90.1720.10">
    <property type="entry name" value="endopeptidase domain like (from Nostoc punctiforme)"/>
    <property type="match status" value="1"/>
</dbReference>
<keyword evidence="8" id="KW-1185">Reference proteome</keyword>
<feature type="signal peptide" evidence="5">
    <location>
        <begin position="1"/>
        <end position="42"/>
    </location>
</feature>
<dbReference type="SUPFAM" id="SSF54001">
    <property type="entry name" value="Cysteine proteinases"/>
    <property type="match status" value="1"/>
</dbReference>
<evidence type="ECO:0000256" key="2">
    <source>
        <dbReference type="ARBA" id="ARBA00022670"/>
    </source>
</evidence>
<dbReference type="Pfam" id="PF00877">
    <property type="entry name" value="NLPC_P60"/>
    <property type="match status" value="1"/>
</dbReference>
<dbReference type="PANTHER" id="PTHR47053:SF1">
    <property type="entry name" value="MUREIN DD-ENDOPEPTIDASE MEPH-RELATED"/>
    <property type="match status" value="1"/>
</dbReference>
<organism evidence="7 8">
    <name type="scientific">Kocuria turfanensis</name>
    <dbReference type="NCBI Taxonomy" id="388357"/>
    <lineage>
        <taxon>Bacteria</taxon>
        <taxon>Bacillati</taxon>
        <taxon>Actinomycetota</taxon>
        <taxon>Actinomycetes</taxon>
        <taxon>Micrococcales</taxon>
        <taxon>Micrococcaceae</taxon>
        <taxon>Kocuria</taxon>
    </lineage>
</organism>
<accession>A0A512IHV1</accession>
<comment type="similarity">
    <text evidence="1">Belongs to the peptidase C40 family.</text>
</comment>
<proteinExistence type="inferred from homology"/>
<keyword evidence="4" id="KW-0788">Thiol protease</keyword>
<gene>
    <name evidence="7" type="ORF">KTU01_34120</name>
</gene>
<dbReference type="InterPro" id="IPR000064">
    <property type="entry name" value="NLP_P60_dom"/>
</dbReference>
<comment type="caution">
    <text evidence="7">The sequence shown here is derived from an EMBL/GenBank/DDBJ whole genome shotgun (WGS) entry which is preliminary data.</text>
</comment>
<dbReference type="Proteomes" id="UP000321103">
    <property type="component" value="Unassembled WGS sequence"/>
</dbReference>
<dbReference type="InterPro" id="IPR038765">
    <property type="entry name" value="Papain-like_cys_pep_sf"/>
</dbReference>
<name>A0A512IHV1_9MICC</name>
<keyword evidence="5" id="KW-0732">Signal</keyword>
<dbReference type="PROSITE" id="PS51935">
    <property type="entry name" value="NLPC_P60"/>
    <property type="match status" value="1"/>
</dbReference>
<evidence type="ECO:0000256" key="3">
    <source>
        <dbReference type="ARBA" id="ARBA00022801"/>
    </source>
</evidence>
<dbReference type="GO" id="GO:0006508">
    <property type="term" value="P:proteolysis"/>
    <property type="evidence" value="ECO:0007669"/>
    <property type="project" value="UniProtKB-KW"/>
</dbReference>
<evidence type="ECO:0000256" key="1">
    <source>
        <dbReference type="ARBA" id="ARBA00007074"/>
    </source>
</evidence>
<dbReference type="RefSeq" id="WP_062737215.1">
    <property type="nucleotide sequence ID" value="NZ_BJZS01000116.1"/>
</dbReference>
<evidence type="ECO:0000313" key="8">
    <source>
        <dbReference type="Proteomes" id="UP000321103"/>
    </source>
</evidence>
<protein>
    <recommendedName>
        <fullName evidence="6">NlpC/P60 domain-containing protein</fullName>
    </recommendedName>
</protein>
<keyword evidence="2" id="KW-0645">Protease</keyword>
<evidence type="ECO:0000256" key="5">
    <source>
        <dbReference type="SAM" id="SignalP"/>
    </source>
</evidence>
<evidence type="ECO:0000259" key="6">
    <source>
        <dbReference type="PROSITE" id="PS51935"/>
    </source>
</evidence>
<reference evidence="7 8" key="1">
    <citation type="submission" date="2019-07" db="EMBL/GenBank/DDBJ databases">
        <title>Whole genome shotgun sequence of Kocuria turfanensis NBRC 107627.</title>
        <authorList>
            <person name="Hosoyama A."/>
            <person name="Uohara A."/>
            <person name="Ohji S."/>
            <person name="Ichikawa N."/>
        </authorList>
    </citation>
    <scope>NUCLEOTIDE SEQUENCE [LARGE SCALE GENOMIC DNA]</scope>
    <source>
        <strain evidence="7 8">NBRC 107627</strain>
    </source>
</reference>
<evidence type="ECO:0000256" key="4">
    <source>
        <dbReference type="ARBA" id="ARBA00022807"/>
    </source>
</evidence>
<evidence type="ECO:0000313" key="7">
    <source>
        <dbReference type="EMBL" id="GEO97289.1"/>
    </source>
</evidence>
<dbReference type="InterPro" id="IPR051202">
    <property type="entry name" value="Peptidase_C40"/>
</dbReference>
<dbReference type="PANTHER" id="PTHR47053">
    <property type="entry name" value="MUREIN DD-ENDOPEPTIDASE MEPH-RELATED"/>
    <property type="match status" value="1"/>
</dbReference>